<dbReference type="EMBL" id="AP010803">
    <property type="protein sequence ID" value="BAI97536.1"/>
    <property type="molecule type" value="Genomic_DNA"/>
</dbReference>
<name>D4Z4K4_SPHIU</name>
<evidence type="ECO:0000313" key="2">
    <source>
        <dbReference type="Proteomes" id="UP000007753"/>
    </source>
</evidence>
<dbReference type="Proteomes" id="UP000007753">
    <property type="component" value="Chromosome 1"/>
</dbReference>
<dbReference type="AlphaFoldDB" id="D4Z4K4"/>
<dbReference type="HOGENOM" id="CLU_2994386_0_0_5"/>
<accession>D4Z4K4</accession>
<evidence type="ECO:0000313" key="1">
    <source>
        <dbReference type="EMBL" id="BAI97536.1"/>
    </source>
</evidence>
<reference evidence="1 2" key="1">
    <citation type="journal article" date="2010" name="J. Bacteriol.">
        <title>Complete genome sequence of the representative gamma-hexachlorocyclohexane-degrading bacterium Sphingobium japonicum UT26.</title>
        <authorList>
            <person name="Nagata Y."/>
            <person name="Ohtsubo Y."/>
            <person name="Endo R."/>
            <person name="Ichikawa N."/>
            <person name="Ankai A."/>
            <person name="Oguchi A."/>
            <person name="Fukui S."/>
            <person name="Fujita N."/>
            <person name="Tsuda M."/>
        </authorList>
    </citation>
    <scope>NUCLEOTIDE SEQUENCE [LARGE SCALE GENOMIC DNA]</scope>
    <source>
        <strain evidence="2">DSM 16413 / CCM 7287 / MTCC 6362 / UT26 / NBRC 101211 / UT26S</strain>
    </source>
</reference>
<sequence length="57" mass="6676">MGRGHAGRFQAERKGRRAYWRFRKIMTRLYRHSALTACKWLKRVACLASISVLPVLT</sequence>
<organism evidence="1 2">
    <name type="scientific">Sphingobium indicum (strain DSM 16413 / CCM 7287 / MTCC 6362 / UT26 / NBRC 101211 / UT26S)</name>
    <name type="common">Sphingobium japonicum</name>
    <dbReference type="NCBI Taxonomy" id="452662"/>
    <lineage>
        <taxon>Bacteria</taxon>
        <taxon>Pseudomonadati</taxon>
        <taxon>Pseudomonadota</taxon>
        <taxon>Alphaproteobacteria</taxon>
        <taxon>Sphingomonadales</taxon>
        <taxon>Sphingomonadaceae</taxon>
        <taxon>Sphingobium</taxon>
    </lineage>
</organism>
<protein>
    <submittedName>
        <fullName evidence="1">Uncharacterized protein</fullName>
    </submittedName>
</protein>
<dbReference type="KEGG" id="sjp:SJA_C1-27020"/>
<gene>
    <name evidence="1" type="ordered locus">SJA_C1-27020</name>
</gene>
<proteinExistence type="predicted"/>
<dbReference type="STRING" id="452662.SJA_C1-27020"/>
<keyword evidence="2" id="KW-1185">Reference proteome</keyword>